<keyword evidence="2" id="KW-0812">Transmembrane</keyword>
<keyword evidence="2" id="KW-1133">Transmembrane helix</keyword>
<name>L9X1F3_9EURY</name>
<feature type="transmembrane region" description="Helical" evidence="2">
    <location>
        <begin position="12"/>
        <end position="28"/>
    </location>
</feature>
<sequence>MSQSTSRKRPWLAALLAALVTGLGHLYLWRLRRAVGWLAASVLVTFLLVDQAAFETLAGGTPDTDALLAVWPMYAIVALSVVDAYLIARRPAAGSESSASSADGEPPVPSADEDAAPSCPHCGKELDPDLEFCHWCTTQLGRDDDAEESAADASPSDDSR</sequence>
<feature type="region of interest" description="Disordered" evidence="1">
    <location>
        <begin position="92"/>
        <end position="122"/>
    </location>
</feature>
<dbReference type="STRING" id="1227497.C491_17027"/>
<dbReference type="EMBL" id="AOIB01000031">
    <property type="protein sequence ID" value="ELY55437.1"/>
    <property type="molecule type" value="Genomic_DNA"/>
</dbReference>
<feature type="transmembrane region" description="Helical" evidence="2">
    <location>
        <begin position="35"/>
        <end position="54"/>
    </location>
</feature>
<organism evidence="4 5">
    <name type="scientific">Natronococcus amylolyticus DSM 10524</name>
    <dbReference type="NCBI Taxonomy" id="1227497"/>
    <lineage>
        <taxon>Archaea</taxon>
        <taxon>Methanobacteriati</taxon>
        <taxon>Methanobacteriota</taxon>
        <taxon>Stenosarchaea group</taxon>
        <taxon>Halobacteria</taxon>
        <taxon>Halobacteriales</taxon>
        <taxon>Natrialbaceae</taxon>
        <taxon>Natronococcus</taxon>
    </lineage>
</organism>
<evidence type="ECO:0000313" key="4">
    <source>
        <dbReference type="EMBL" id="ELY55437.1"/>
    </source>
</evidence>
<keyword evidence="5" id="KW-1185">Reference proteome</keyword>
<dbReference type="RefSeq" id="WP_005558324.1">
    <property type="nucleotide sequence ID" value="NZ_AOIB01000031.1"/>
</dbReference>
<evidence type="ECO:0000259" key="3">
    <source>
        <dbReference type="Pfam" id="PF24460"/>
    </source>
</evidence>
<dbReference type="eggNOG" id="arCOG03295">
    <property type="taxonomic scope" value="Archaea"/>
</dbReference>
<evidence type="ECO:0000256" key="2">
    <source>
        <dbReference type="SAM" id="Phobius"/>
    </source>
</evidence>
<evidence type="ECO:0000256" key="1">
    <source>
        <dbReference type="SAM" id="MobiDB-lite"/>
    </source>
</evidence>
<dbReference type="OrthoDB" id="204947at2157"/>
<proteinExistence type="predicted"/>
<feature type="compositionally biased region" description="Low complexity" evidence="1">
    <location>
        <begin position="92"/>
        <end position="105"/>
    </location>
</feature>
<reference evidence="4 5" key="1">
    <citation type="journal article" date="2014" name="PLoS Genet.">
        <title>Phylogenetically driven sequencing of extremely halophilic archaea reveals strategies for static and dynamic osmo-response.</title>
        <authorList>
            <person name="Becker E.A."/>
            <person name="Seitzer P.M."/>
            <person name="Tritt A."/>
            <person name="Larsen D."/>
            <person name="Krusor M."/>
            <person name="Yao A.I."/>
            <person name="Wu D."/>
            <person name="Madern D."/>
            <person name="Eisen J.A."/>
            <person name="Darling A.E."/>
            <person name="Facciotti M.T."/>
        </authorList>
    </citation>
    <scope>NUCLEOTIDE SEQUENCE [LARGE SCALE GENOMIC DNA]</scope>
    <source>
        <strain evidence="4 5">DSM 10524</strain>
    </source>
</reference>
<keyword evidence="2" id="KW-0472">Membrane</keyword>
<protein>
    <recommendedName>
        <fullName evidence="3">DUF7575 domain-containing protein</fullName>
    </recommendedName>
</protein>
<dbReference type="AlphaFoldDB" id="L9X1F3"/>
<evidence type="ECO:0000313" key="5">
    <source>
        <dbReference type="Proteomes" id="UP000011688"/>
    </source>
</evidence>
<gene>
    <name evidence="4" type="ORF">C491_17027</name>
</gene>
<comment type="caution">
    <text evidence="4">The sequence shown here is derived from an EMBL/GenBank/DDBJ whole genome shotgun (WGS) entry which is preliminary data.</text>
</comment>
<dbReference type="Pfam" id="PF24460">
    <property type="entry name" value="DUF7575"/>
    <property type="match status" value="1"/>
</dbReference>
<dbReference type="Proteomes" id="UP000011688">
    <property type="component" value="Unassembled WGS sequence"/>
</dbReference>
<feature type="domain" description="DUF7575" evidence="3">
    <location>
        <begin position="115"/>
        <end position="140"/>
    </location>
</feature>
<dbReference type="InterPro" id="IPR055997">
    <property type="entry name" value="DUF7575"/>
</dbReference>
<accession>L9X1F3</accession>
<feature type="transmembrane region" description="Helical" evidence="2">
    <location>
        <begin position="66"/>
        <end position="88"/>
    </location>
</feature>